<dbReference type="InterPro" id="IPR001173">
    <property type="entry name" value="Glyco_trans_2-like"/>
</dbReference>
<dbReference type="RefSeq" id="WP_102713218.1">
    <property type="nucleotide sequence ID" value="NZ_PJKA01000010.1"/>
</dbReference>
<dbReference type="Pfam" id="PF00535">
    <property type="entry name" value="Glycos_transf_2"/>
    <property type="match status" value="1"/>
</dbReference>
<dbReference type="EMBL" id="PJKA01000010">
    <property type="protein sequence ID" value="PNC18013.1"/>
    <property type="molecule type" value="Genomic_DNA"/>
</dbReference>
<keyword evidence="2" id="KW-0808">Transferase</keyword>
<proteinExistence type="predicted"/>
<evidence type="ECO:0000313" key="3">
    <source>
        <dbReference type="Proteomes" id="UP000236000"/>
    </source>
</evidence>
<dbReference type="OrthoDB" id="396512at2"/>
<comment type="caution">
    <text evidence="2">The sequence shown here is derived from an EMBL/GenBank/DDBJ whole genome shotgun (WGS) entry which is preliminary data.</text>
</comment>
<protein>
    <submittedName>
        <fullName evidence="2">Glycosyl transferase</fullName>
    </submittedName>
</protein>
<dbReference type="GO" id="GO:0016758">
    <property type="term" value="F:hexosyltransferase activity"/>
    <property type="evidence" value="ECO:0007669"/>
    <property type="project" value="UniProtKB-ARBA"/>
</dbReference>
<dbReference type="CDD" id="cd06433">
    <property type="entry name" value="GT_2_WfgS_like"/>
    <property type="match status" value="1"/>
</dbReference>
<name>A0A2N8HDI6_9BACT</name>
<dbReference type="InterPro" id="IPR029044">
    <property type="entry name" value="Nucleotide-diphossugar_trans"/>
</dbReference>
<accession>A0A2N8HDI6</accession>
<dbReference type="Proteomes" id="UP000236000">
    <property type="component" value="Unassembled WGS sequence"/>
</dbReference>
<dbReference type="SUPFAM" id="SSF53448">
    <property type="entry name" value="Nucleotide-diphospho-sugar transferases"/>
    <property type="match status" value="1"/>
</dbReference>
<sequence length="258" mass="29254">MKITVVTVCRNSASTLRDTLESVLAQSWTGYEYLVVDGGSTDGTREMLQAFEERFRGRLRWISEPDNGIYDAMNKGIRMSTGDVIGFLNADDYYQDNGVLKTIAEAFARHGADAVHGNLHYIDGARKIVRTWRGTGYRPGAFQRGWCPAHPTFYCKKECFTRYGGFDPAIGSAADFELMLRFIEKNGISTAYMDRNMVFMRPGGSSTAGLRAILRNTRQNREAFRKNRLPCPWHYGVTRLLSKAASTRNPLHYFFKAR</sequence>
<gene>
    <name evidence="2" type="ORF">CXU22_05070</name>
</gene>
<dbReference type="PANTHER" id="PTHR22916:SF3">
    <property type="entry name" value="UDP-GLCNAC:BETAGAL BETA-1,3-N-ACETYLGLUCOSAMINYLTRANSFERASE-LIKE PROTEIN 1"/>
    <property type="match status" value="1"/>
</dbReference>
<feature type="domain" description="Glycosyltransferase 2-like" evidence="1">
    <location>
        <begin position="4"/>
        <end position="128"/>
    </location>
</feature>
<dbReference type="PANTHER" id="PTHR22916">
    <property type="entry name" value="GLYCOSYLTRANSFERASE"/>
    <property type="match status" value="1"/>
</dbReference>
<dbReference type="AlphaFoldDB" id="A0A2N8HDI6"/>
<dbReference type="Gene3D" id="3.90.550.10">
    <property type="entry name" value="Spore Coat Polysaccharide Biosynthesis Protein SpsA, Chain A"/>
    <property type="match status" value="1"/>
</dbReference>
<reference evidence="2 3" key="1">
    <citation type="journal article" date="2017" name="BMC Genomics">
        <title>Genome sequencing of 39 Akkermansia muciniphila isolates reveals its population structure, genomic and functional diverisity, and global distribution in mammalian gut microbiotas.</title>
        <authorList>
            <person name="Guo X."/>
            <person name="Li S."/>
            <person name="Zhang J."/>
            <person name="Wu F."/>
            <person name="Li X."/>
            <person name="Wu D."/>
            <person name="Zhang M."/>
            <person name="Ou Z."/>
            <person name="Jie Z."/>
            <person name="Yan Q."/>
            <person name="Li P."/>
            <person name="Yi J."/>
            <person name="Peng Y."/>
        </authorList>
    </citation>
    <scope>NUCLEOTIDE SEQUENCE [LARGE SCALE GENOMIC DNA]</scope>
    <source>
        <strain evidence="2 3">GP24</strain>
    </source>
</reference>
<evidence type="ECO:0000313" key="2">
    <source>
        <dbReference type="EMBL" id="PNC18013.1"/>
    </source>
</evidence>
<evidence type="ECO:0000259" key="1">
    <source>
        <dbReference type="Pfam" id="PF00535"/>
    </source>
</evidence>
<organism evidence="2 3">
    <name type="scientific">Akkermansia muciniphila</name>
    <dbReference type="NCBI Taxonomy" id="239935"/>
    <lineage>
        <taxon>Bacteria</taxon>
        <taxon>Pseudomonadati</taxon>
        <taxon>Verrucomicrobiota</taxon>
        <taxon>Verrucomicrobiia</taxon>
        <taxon>Verrucomicrobiales</taxon>
        <taxon>Akkermansiaceae</taxon>
        <taxon>Akkermansia</taxon>
    </lineage>
</organism>